<sequence length="82" mass="9156">MNGEAEQQAEQFDPSQLRNERGSKCGNPELMHCGIVLSNVLKVNDMNKSMKPLHMRSQVTKCSGLSPMVCDDATAQRMFINE</sequence>
<proteinExistence type="predicted"/>
<reference evidence="2" key="2">
    <citation type="journal article" date="2021" name="Genome Biol. Evol.">
        <title>Developing a high-quality reference genome for a parasitic bivalve with doubly uniparental inheritance (Bivalvia: Unionida).</title>
        <authorList>
            <person name="Smith C.H."/>
        </authorList>
    </citation>
    <scope>NUCLEOTIDE SEQUENCE</scope>
    <source>
        <strain evidence="2">CHS0354</strain>
        <tissue evidence="2">Mantle</tissue>
    </source>
</reference>
<evidence type="ECO:0000313" key="3">
    <source>
        <dbReference type="Proteomes" id="UP001195483"/>
    </source>
</evidence>
<gene>
    <name evidence="2" type="ORF">CHS0354_026428</name>
</gene>
<feature type="compositionally biased region" description="Polar residues" evidence="1">
    <location>
        <begin position="8"/>
        <end position="17"/>
    </location>
</feature>
<feature type="region of interest" description="Disordered" evidence="1">
    <location>
        <begin position="1"/>
        <end position="24"/>
    </location>
</feature>
<evidence type="ECO:0000256" key="1">
    <source>
        <dbReference type="SAM" id="MobiDB-lite"/>
    </source>
</evidence>
<keyword evidence="3" id="KW-1185">Reference proteome</keyword>
<dbReference type="EMBL" id="JAEAOA010001578">
    <property type="protein sequence ID" value="KAK3577481.1"/>
    <property type="molecule type" value="Genomic_DNA"/>
</dbReference>
<dbReference type="Proteomes" id="UP001195483">
    <property type="component" value="Unassembled WGS sequence"/>
</dbReference>
<organism evidence="2 3">
    <name type="scientific">Potamilus streckersoni</name>
    <dbReference type="NCBI Taxonomy" id="2493646"/>
    <lineage>
        <taxon>Eukaryota</taxon>
        <taxon>Metazoa</taxon>
        <taxon>Spiralia</taxon>
        <taxon>Lophotrochozoa</taxon>
        <taxon>Mollusca</taxon>
        <taxon>Bivalvia</taxon>
        <taxon>Autobranchia</taxon>
        <taxon>Heteroconchia</taxon>
        <taxon>Palaeoheterodonta</taxon>
        <taxon>Unionida</taxon>
        <taxon>Unionoidea</taxon>
        <taxon>Unionidae</taxon>
        <taxon>Ambleminae</taxon>
        <taxon>Lampsilini</taxon>
        <taxon>Potamilus</taxon>
    </lineage>
</organism>
<reference evidence="2" key="3">
    <citation type="submission" date="2023-05" db="EMBL/GenBank/DDBJ databases">
        <authorList>
            <person name="Smith C.H."/>
        </authorList>
    </citation>
    <scope>NUCLEOTIDE SEQUENCE</scope>
    <source>
        <strain evidence="2">CHS0354</strain>
        <tissue evidence="2">Mantle</tissue>
    </source>
</reference>
<dbReference type="AlphaFoldDB" id="A0AAE0RPW6"/>
<name>A0AAE0RPW6_9BIVA</name>
<reference evidence="2" key="1">
    <citation type="journal article" date="2021" name="Genome Biol. Evol.">
        <title>A High-Quality Reference Genome for a Parasitic Bivalve with Doubly Uniparental Inheritance (Bivalvia: Unionida).</title>
        <authorList>
            <person name="Smith C.H."/>
        </authorList>
    </citation>
    <scope>NUCLEOTIDE SEQUENCE</scope>
    <source>
        <strain evidence="2">CHS0354</strain>
    </source>
</reference>
<comment type="caution">
    <text evidence="2">The sequence shown here is derived from an EMBL/GenBank/DDBJ whole genome shotgun (WGS) entry which is preliminary data.</text>
</comment>
<evidence type="ECO:0000313" key="2">
    <source>
        <dbReference type="EMBL" id="KAK3577481.1"/>
    </source>
</evidence>
<protein>
    <submittedName>
        <fullName evidence="2">Uncharacterized protein</fullName>
    </submittedName>
</protein>
<accession>A0AAE0RPW6</accession>